<evidence type="ECO:0000256" key="3">
    <source>
        <dbReference type="ARBA" id="ARBA00022093"/>
    </source>
</evidence>
<reference evidence="15 16" key="1">
    <citation type="journal article" date="2011" name="Int. J. Syst. Evol. Microbiol.">
        <title>Description of Undibacterium oligocarboniphilum sp. nov., isolated from purified water, and Undibacterium pigrum strain CCUG 49012 as the type strain of Undibacterium parvum sp. nov., and emended descriptions of the genus Undibacterium and the species Undibacterium pigrum.</title>
        <authorList>
            <person name="Eder W."/>
            <person name="Wanner G."/>
            <person name="Ludwig W."/>
            <person name="Busse H.J."/>
            <person name="Ziemke-Kageler F."/>
            <person name="Lang E."/>
        </authorList>
    </citation>
    <scope>NUCLEOTIDE SEQUENCE [LARGE SCALE GENOMIC DNA]</scope>
    <source>
        <strain evidence="15 16">DSM 23061</strain>
    </source>
</reference>
<feature type="transmembrane region" description="Helical" evidence="13">
    <location>
        <begin position="18"/>
        <end position="36"/>
    </location>
</feature>
<keyword evidence="7 13" id="KW-0812">Transmembrane</keyword>
<protein>
    <recommendedName>
        <fullName evidence="3">Biopolymer transport protein ExbB</fullName>
    </recommendedName>
</protein>
<dbReference type="Proteomes" id="UP000275663">
    <property type="component" value="Chromosome"/>
</dbReference>
<keyword evidence="8 12" id="KW-0653">Protein transport</keyword>
<dbReference type="GO" id="GO:0005886">
    <property type="term" value="C:plasma membrane"/>
    <property type="evidence" value="ECO:0007669"/>
    <property type="project" value="UniProtKB-SubCell"/>
</dbReference>
<evidence type="ECO:0000256" key="7">
    <source>
        <dbReference type="ARBA" id="ARBA00022692"/>
    </source>
</evidence>
<keyword evidence="4 12" id="KW-0813">Transport</keyword>
<comment type="subunit">
    <text evidence="2">The accessory proteins ExbB and ExbD seem to form a complex with TonB.</text>
</comment>
<keyword evidence="10 13" id="KW-0472">Membrane</keyword>
<evidence type="ECO:0000256" key="12">
    <source>
        <dbReference type="RuleBase" id="RU004057"/>
    </source>
</evidence>
<dbReference type="OrthoDB" id="9805133at2"/>
<comment type="subcellular location">
    <subcellularLocation>
        <location evidence="1">Cell inner membrane</location>
        <topology evidence="1">Multi-pass membrane protein</topology>
    </subcellularLocation>
    <subcellularLocation>
        <location evidence="12">Membrane</location>
        <topology evidence="12">Multi-pass membrane protein</topology>
    </subcellularLocation>
</comment>
<gene>
    <name evidence="15" type="ORF">EJN92_14775</name>
</gene>
<dbReference type="PANTHER" id="PTHR30625">
    <property type="entry name" value="PROTEIN TOLQ"/>
    <property type="match status" value="1"/>
</dbReference>
<dbReference type="PANTHER" id="PTHR30625:SF14">
    <property type="entry name" value="BIOPOLYMER TRANSPORT PROTEIN EXBB"/>
    <property type="match status" value="1"/>
</dbReference>
<evidence type="ECO:0000256" key="13">
    <source>
        <dbReference type="SAM" id="Phobius"/>
    </source>
</evidence>
<feature type="transmembrane region" description="Helical" evidence="13">
    <location>
        <begin position="172"/>
        <end position="193"/>
    </location>
</feature>
<name>A0A3S9HM29_9BURK</name>
<dbReference type="Pfam" id="PF01618">
    <property type="entry name" value="MotA_ExbB"/>
    <property type="match status" value="1"/>
</dbReference>
<evidence type="ECO:0000313" key="15">
    <source>
        <dbReference type="EMBL" id="AZP13151.1"/>
    </source>
</evidence>
<evidence type="ECO:0000259" key="14">
    <source>
        <dbReference type="Pfam" id="PF01618"/>
    </source>
</evidence>
<comment type="function">
    <text evidence="11">Involved in the TonB-dependent energy-dependent transport of various receptor-bound substrates. Protects ExbD from proteolytic degradation and functionally stabilizes TonB.</text>
</comment>
<evidence type="ECO:0000256" key="4">
    <source>
        <dbReference type="ARBA" id="ARBA00022448"/>
    </source>
</evidence>
<dbReference type="AlphaFoldDB" id="A0A3S9HM29"/>
<evidence type="ECO:0000256" key="10">
    <source>
        <dbReference type="ARBA" id="ARBA00023136"/>
    </source>
</evidence>
<evidence type="ECO:0000256" key="2">
    <source>
        <dbReference type="ARBA" id="ARBA00011471"/>
    </source>
</evidence>
<keyword evidence="9 13" id="KW-1133">Transmembrane helix</keyword>
<evidence type="ECO:0000256" key="5">
    <source>
        <dbReference type="ARBA" id="ARBA00022475"/>
    </source>
</evidence>
<keyword evidence="5" id="KW-1003">Cell membrane</keyword>
<keyword evidence="16" id="KW-1185">Reference proteome</keyword>
<proteinExistence type="inferred from homology"/>
<evidence type="ECO:0000256" key="6">
    <source>
        <dbReference type="ARBA" id="ARBA00022519"/>
    </source>
</evidence>
<accession>A0A3S9HM29</accession>
<dbReference type="GO" id="GO:0017038">
    <property type="term" value="P:protein import"/>
    <property type="evidence" value="ECO:0007669"/>
    <property type="project" value="TreeGrafter"/>
</dbReference>
<keyword evidence="6" id="KW-0997">Cell inner membrane</keyword>
<evidence type="ECO:0000256" key="1">
    <source>
        <dbReference type="ARBA" id="ARBA00004429"/>
    </source>
</evidence>
<dbReference type="InterPro" id="IPR002898">
    <property type="entry name" value="MotA_ExbB_proton_chnl"/>
</dbReference>
<comment type="similarity">
    <text evidence="12">Belongs to the exbB/tolQ family.</text>
</comment>
<dbReference type="RefSeq" id="WP_126128527.1">
    <property type="nucleotide sequence ID" value="NZ_CP034464.1"/>
</dbReference>
<evidence type="ECO:0000256" key="8">
    <source>
        <dbReference type="ARBA" id="ARBA00022927"/>
    </source>
</evidence>
<dbReference type="KEGG" id="upv:EJN92_14775"/>
<feature type="domain" description="MotA/TolQ/ExbB proton channel" evidence="14">
    <location>
        <begin position="99"/>
        <end position="200"/>
    </location>
</feature>
<feature type="transmembrane region" description="Helical" evidence="13">
    <location>
        <begin position="125"/>
        <end position="148"/>
    </location>
</feature>
<dbReference type="EMBL" id="CP034464">
    <property type="protein sequence ID" value="AZP13151.1"/>
    <property type="molecule type" value="Genomic_DNA"/>
</dbReference>
<evidence type="ECO:0000313" key="16">
    <source>
        <dbReference type="Proteomes" id="UP000275663"/>
    </source>
</evidence>
<dbReference type="InterPro" id="IPR050790">
    <property type="entry name" value="ExbB/TolQ_transport"/>
</dbReference>
<evidence type="ECO:0000256" key="9">
    <source>
        <dbReference type="ARBA" id="ARBA00022989"/>
    </source>
</evidence>
<organism evidence="15 16">
    <name type="scientific">Undibacterium parvum</name>
    <dbReference type="NCBI Taxonomy" id="401471"/>
    <lineage>
        <taxon>Bacteria</taxon>
        <taxon>Pseudomonadati</taxon>
        <taxon>Pseudomonadota</taxon>
        <taxon>Betaproteobacteria</taxon>
        <taxon>Burkholderiales</taxon>
        <taxon>Oxalobacteraceae</taxon>
        <taxon>Undibacterium</taxon>
    </lineage>
</organism>
<evidence type="ECO:0000256" key="11">
    <source>
        <dbReference type="ARBA" id="ARBA00024816"/>
    </source>
</evidence>
<sequence>MSAALTQYWTQVDGFSHLLSYVLLLMSLLSWTTILAKAWSFRQIRAAAVNLPAFWKSPSNQDALALLSASDTEDVFAGLARQALAAADPVGRSGALNAKAEISDVLTQALRQELNRVSVKLESGLSPLASIGATAPFVGLLGTVWGIYHALSSVAGSGIVQIDQLARPVGEALIMTALGLIVAIPAVLAYNAFNRINRITFAELDAFAYDLHAYLSKAE</sequence>